<dbReference type="InterPro" id="IPR046328">
    <property type="entry name" value="ETS_fam"/>
</dbReference>
<protein>
    <submittedName>
        <fullName evidence="6">ETS domain-containing protein</fullName>
    </submittedName>
</protein>
<keyword evidence="2 3" id="KW-0238">DNA-binding</keyword>
<evidence type="ECO:0000256" key="2">
    <source>
        <dbReference type="ARBA" id="ARBA00023125"/>
    </source>
</evidence>
<dbReference type="GO" id="GO:0000981">
    <property type="term" value="F:DNA-binding transcription factor activity, RNA polymerase II-specific"/>
    <property type="evidence" value="ECO:0007669"/>
    <property type="project" value="TreeGrafter"/>
</dbReference>
<dbReference type="PANTHER" id="PTHR11849">
    <property type="entry name" value="ETS"/>
    <property type="match status" value="1"/>
</dbReference>
<organism evidence="5 6">
    <name type="scientific">Syphacia muris</name>
    <dbReference type="NCBI Taxonomy" id="451379"/>
    <lineage>
        <taxon>Eukaryota</taxon>
        <taxon>Metazoa</taxon>
        <taxon>Ecdysozoa</taxon>
        <taxon>Nematoda</taxon>
        <taxon>Chromadorea</taxon>
        <taxon>Rhabditida</taxon>
        <taxon>Spirurina</taxon>
        <taxon>Oxyuridomorpha</taxon>
        <taxon>Oxyuroidea</taxon>
        <taxon>Oxyuridae</taxon>
        <taxon>Syphacia</taxon>
    </lineage>
</organism>
<dbReference type="Gene3D" id="1.10.10.10">
    <property type="entry name" value="Winged helix-like DNA-binding domain superfamily/Winged helix DNA-binding domain"/>
    <property type="match status" value="1"/>
</dbReference>
<dbReference type="STRING" id="451379.A0A0N5AVQ9"/>
<evidence type="ECO:0000256" key="3">
    <source>
        <dbReference type="RuleBase" id="RU004019"/>
    </source>
</evidence>
<dbReference type="PRINTS" id="PR00454">
    <property type="entry name" value="ETSDOMAIN"/>
</dbReference>
<evidence type="ECO:0000313" key="5">
    <source>
        <dbReference type="Proteomes" id="UP000046393"/>
    </source>
</evidence>
<keyword evidence="5" id="KW-1185">Reference proteome</keyword>
<comment type="subcellular location">
    <subcellularLocation>
        <location evidence="3">Nucleus</location>
    </subcellularLocation>
</comment>
<comment type="similarity">
    <text evidence="1 3">Belongs to the ETS family.</text>
</comment>
<dbReference type="SMART" id="SM00413">
    <property type="entry name" value="ETS"/>
    <property type="match status" value="1"/>
</dbReference>
<dbReference type="Pfam" id="PF00178">
    <property type="entry name" value="Ets"/>
    <property type="match status" value="1"/>
</dbReference>
<dbReference type="InterPro" id="IPR036390">
    <property type="entry name" value="WH_DNA-bd_sf"/>
</dbReference>
<dbReference type="GO" id="GO:0005634">
    <property type="term" value="C:nucleus"/>
    <property type="evidence" value="ECO:0007669"/>
    <property type="project" value="UniProtKB-SubCell"/>
</dbReference>
<sequence length="41" mass="5391">MWGKRKNKPQMNYEKMSRALRYYYEKNIIKKVYIFLDWFYF</sequence>
<reference evidence="6" key="1">
    <citation type="submission" date="2017-02" db="UniProtKB">
        <authorList>
            <consortium name="WormBaseParasite"/>
        </authorList>
    </citation>
    <scope>IDENTIFICATION</scope>
</reference>
<dbReference type="GO" id="GO:0043565">
    <property type="term" value="F:sequence-specific DNA binding"/>
    <property type="evidence" value="ECO:0007669"/>
    <property type="project" value="InterPro"/>
</dbReference>
<evidence type="ECO:0000256" key="1">
    <source>
        <dbReference type="ARBA" id="ARBA00005562"/>
    </source>
</evidence>
<dbReference type="InterPro" id="IPR036388">
    <property type="entry name" value="WH-like_DNA-bd_sf"/>
</dbReference>
<accession>A0A0N5AVQ9</accession>
<dbReference type="SUPFAM" id="SSF46785">
    <property type="entry name" value="Winged helix' DNA-binding domain"/>
    <property type="match status" value="1"/>
</dbReference>
<evidence type="ECO:0000313" key="6">
    <source>
        <dbReference type="WBParaSite" id="SMUV_0000898501-mRNA-1"/>
    </source>
</evidence>
<dbReference type="InterPro" id="IPR000418">
    <property type="entry name" value="Ets_dom"/>
</dbReference>
<name>A0A0N5AVQ9_9BILA</name>
<feature type="domain" description="ETS" evidence="4">
    <location>
        <begin position="1"/>
        <end position="41"/>
    </location>
</feature>
<dbReference type="PROSITE" id="PS50061">
    <property type="entry name" value="ETS_DOMAIN_3"/>
    <property type="match status" value="1"/>
</dbReference>
<dbReference type="PROSITE" id="PS00346">
    <property type="entry name" value="ETS_DOMAIN_2"/>
    <property type="match status" value="1"/>
</dbReference>
<keyword evidence="3" id="KW-0539">Nucleus</keyword>
<proteinExistence type="inferred from homology"/>
<dbReference type="GO" id="GO:0030154">
    <property type="term" value="P:cell differentiation"/>
    <property type="evidence" value="ECO:0007669"/>
    <property type="project" value="TreeGrafter"/>
</dbReference>
<evidence type="ECO:0000259" key="4">
    <source>
        <dbReference type="PROSITE" id="PS50061"/>
    </source>
</evidence>
<dbReference type="AlphaFoldDB" id="A0A0N5AVQ9"/>
<dbReference type="WBParaSite" id="SMUV_0000898501-mRNA-1">
    <property type="protein sequence ID" value="SMUV_0000898501-mRNA-1"/>
    <property type="gene ID" value="SMUV_0000898501"/>
</dbReference>
<dbReference type="Proteomes" id="UP000046393">
    <property type="component" value="Unplaced"/>
</dbReference>